<dbReference type="Gene3D" id="3.40.50.1820">
    <property type="entry name" value="alpha/beta hydrolase"/>
    <property type="match status" value="1"/>
</dbReference>
<keyword evidence="4" id="KW-0150">Chloroplast</keyword>
<protein>
    <recommendedName>
        <fullName evidence="10">Fungal lipase-type domain-containing protein</fullName>
    </recommendedName>
</protein>
<keyword evidence="5" id="KW-0934">Plastid</keyword>
<reference evidence="11" key="2">
    <citation type="submission" date="2023-06" db="EMBL/GenBank/DDBJ databases">
        <authorList>
            <person name="Ma L."/>
            <person name="Liu K.-W."/>
            <person name="Li Z."/>
            <person name="Hsiao Y.-Y."/>
            <person name="Qi Y."/>
            <person name="Fu T."/>
            <person name="Tang G."/>
            <person name="Zhang D."/>
            <person name="Sun W.-H."/>
            <person name="Liu D.-K."/>
            <person name="Li Y."/>
            <person name="Chen G.-Z."/>
            <person name="Liu X.-D."/>
            <person name="Liao X.-Y."/>
            <person name="Jiang Y.-T."/>
            <person name="Yu X."/>
            <person name="Hao Y."/>
            <person name="Huang J."/>
            <person name="Zhao X.-W."/>
            <person name="Ke S."/>
            <person name="Chen Y.-Y."/>
            <person name="Wu W.-L."/>
            <person name="Hsu J.-L."/>
            <person name="Lin Y.-F."/>
            <person name="Huang M.-D."/>
            <person name="Li C.-Y."/>
            <person name="Huang L."/>
            <person name="Wang Z.-W."/>
            <person name="Zhao X."/>
            <person name="Zhong W.-Y."/>
            <person name="Peng D.-H."/>
            <person name="Ahmad S."/>
            <person name="Lan S."/>
            <person name="Zhang J.-S."/>
            <person name="Tsai W.-C."/>
            <person name="Van De Peer Y."/>
            <person name="Liu Z.-J."/>
        </authorList>
    </citation>
    <scope>NUCLEOTIDE SEQUENCE</scope>
    <source>
        <strain evidence="11">CP</strain>
        <tissue evidence="11">Leaves</tissue>
    </source>
</reference>
<organism evidence="11 12">
    <name type="scientific">Acorus calamus</name>
    <name type="common">Sweet flag</name>
    <dbReference type="NCBI Taxonomy" id="4465"/>
    <lineage>
        <taxon>Eukaryota</taxon>
        <taxon>Viridiplantae</taxon>
        <taxon>Streptophyta</taxon>
        <taxon>Embryophyta</taxon>
        <taxon>Tracheophyta</taxon>
        <taxon>Spermatophyta</taxon>
        <taxon>Magnoliopsida</taxon>
        <taxon>Liliopsida</taxon>
        <taxon>Acoraceae</taxon>
        <taxon>Acorus</taxon>
    </lineage>
</organism>
<dbReference type="InterPro" id="IPR002921">
    <property type="entry name" value="Fungal_lipase-type"/>
</dbReference>
<dbReference type="SUPFAM" id="SSF53474">
    <property type="entry name" value="alpha/beta-Hydrolases"/>
    <property type="match status" value="1"/>
</dbReference>
<keyword evidence="12" id="KW-1185">Reference proteome</keyword>
<comment type="caution">
    <text evidence="11">The sequence shown here is derived from an EMBL/GenBank/DDBJ whole genome shotgun (WGS) entry which is preliminary data.</text>
</comment>
<dbReference type="GO" id="GO:0009507">
    <property type="term" value="C:chloroplast"/>
    <property type="evidence" value="ECO:0007669"/>
    <property type="project" value="UniProtKB-SubCell"/>
</dbReference>
<evidence type="ECO:0000256" key="8">
    <source>
        <dbReference type="ARBA" id="ARBA00022963"/>
    </source>
</evidence>
<evidence type="ECO:0000256" key="6">
    <source>
        <dbReference type="ARBA" id="ARBA00022801"/>
    </source>
</evidence>
<dbReference type="AlphaFoldDB" id="A0AAV9BXW1"/>
<keyword evidence="7" id="KW-0809">Transit peptide</keyword>
<dbReference type="PANTHER" id="PTHR31403:SF11">
    <property type="entry name" value="OS12G0614500 PROTEIN"/>
    <property type="match status" value="1"/>
</dbReference>
<feature type="domain" description="Fungal lipase-type" evidence="10">
    <location>
        <begin position="222"/>
        <end position="374"/>
    </location>
</feature>
<keyword evidence="6" id="KW-0378">Hydrolase</keyword>
<dbReference type="InterPro" id="IPR029058">
    <property type="entry name" value="AB_hydrolase_fold"/>
</dbReference>
<dbReference type="GO" id="GO:0016042">
    <property type="term" value="P:lipid catabolic process"/>
    <property type="evidence" value="ECO:0007669"/>
    <property type="project" value="UniProtKB-KW"/>
</dbReference>
<dbReference type="EMBL" id="JAUJYO010000022">
    <property type="protein sequence ID" value="KAK1281758.1"/>
    <property type="molecule type" value="Genomic_DNA"/>
</dbReference>
<comment type="function">
    <text evidence="1">Acylhydrolase that catalyzes the hydrolysis of phospholipids at the sn-1 position.</text>
</comment>
<evidence type="ECO:0000256" key="4">
    <source>
        <dbReference type="ARBA" id="ARBA00022528"/>
    </source>
</evidence>
<dbReference type="Proteomes" id="UP001180020">
    <property type="component" value="Unassembled WGS sequence"/>
</dbReference>
<evidence type="ECO:0000256" key="5">
    <source>
        <dbReference type="ARBA" id="ARBA00022640"/>
    </source>
</evidence>
<evidence type="ECO:0000256" key="2">
    <source>
        <dbReference type="ARBA" id="ARBA00004229"/>
    </source>
</evidence>
<dbReference type="Pfam" id="PF01764">
    <property type="entry name" value="Lipase_3"/>
    <property type="match status" value="1"/>
</dbReference>
<dbReference type="FunFam" id="3.40.50.1820:FF:000065">
    <property type="entry name" value="Phospholipase A1-II 3"/>
    <property type="match status" value="1"/>
</dbReference>
<dbReference type="GO" id="GO:0008970">
    <property type="term" value="F:phospholipase A1 activity"/>
    <property type="evidence" value="ECO:0007669"/>
    <property type="project" value="UniProtKB-ARBA"/>
</dbReference>
<keyword evidence="8" id="KW-0442">Lipid degradation</keyword>
<evidence type="ECO:0000256" key="1">
    <source>
        <dbReference type="ARBA" id="ARBA00003523"/>
    </source>
</evidence>
<comment type="subcellular location">
    <subcellularLocation>
        <location evidence="2">Plastid</location>
        <location evidence="2">Chloroplast</location>
    </subcellularLocation>
</comment>
<evidence type="ECO:0000313" key="12">
    <source>
        <dbReference type="Proteomes" id="UP001180020"/>
    </source>
</evidence>
<evidence type="ECO:0000259" key="10">
    <source>
        <dbReference type="Pfam" id="PF01764"/>
    </source>
</evidence>
<evidence type="ECO:0000256" key="3">
    <source>
        <dbReference type="ARBA" id="ARBA00010701"/>
    </source>
</evidence>
<comment type="similarity">
    <text evidence="3">Belongs to the AB hydrolase superfamily. Lipase family.</text>
</comment>
<evidence type="ECO:0000256" key="9">
    <source>
        <dbReference type="ARBA" id="ARBA00023098"/>
    </source>
</evidence>
<accession>A0AAV9BXW1</accession>
<dbReference type="PANTHER" id="PTHR31403">
    <property type="entry name" value="PHOSPHOLIPASE A1-IBETA2, CHLOROPLASTIC"/>
    <property type="match status" value="1"/>
</dbReference>
<keyword evidence="9" id="KW-0443">Lipid metabolism</keyword>
<evidence type="ECO:0000256" key="7">
    <source>
        <dbReference type="ARBA" id="ARBA00022946"/>
    </source>
</evidence>
<sequence length="493" mass="55393">MANIVSSAFPHTRIINRSYHALALGNHLDIRSCDRRISTVRSGDDRKNINRGTIGIRLPEKLSVSNLLLHVFHDQREQAPLEHALLLSATPVKSPKEVISWMWRDIHGSDNWDGLLDPLHPWLRREIVKYGELAQATYDAFDPHRPESCCYSPRGLLDRLGLAENGYRVSGYVYATTHVELPRWLERPFHADAWTAGESHWMGYVAVSDDVETRRIGRRDIVVAWRGTAAASEWFKDLQVRLEPVEGRHRGEHARVEHGFQSVYRSRSASAVRNKNTDSSASEQVMAQVTALVNSYRAKGEEVSLTVIGHSLGGALALLNAHEAAHTIPDLPVSVISFGAPRVGNAAFGDELHELGVRVLRVVAEQDLVPKMPGVIINESVDKDCRAHEGVYAHVGTELRVDTHVSPYLKRGFDPAGVHGLETYMHLVDGYICRQSGFREEAKRDVLLVNKACAMLKEELRAPSCWYHRPSRRIRQEWPSSPYQASPVACLEY</sequence>
<dbReference type="CDD" id="cd00519">
    <property type="entry name" value="Lipase_3"/>
    <property type="match status" value="1"/>
</dbReference>
<evidence type="ECO:0000313" key="11">
    <source>
        <dbReference type="EMBL" id="KAK1281758.1"/>
    </source>
</evidence>
<proteinExistence type="inferred from homology"/>
<name>A0AAV9BXW1_ACOCL</name>
<reference evidence="11" key="1">
    <citation type="journal article" date="2023" name="Nat. Commun.">
        <title>Diploid and tetraploid genomes of Acorus and the evolution of monocots.</title>
        <authorList>
            <person name="Ma L."/>
            <person name="Liu K.W."/>
            <person name="Li Z."/>
            <person name="Hsiao Y.Y."/>
            <person name="Qi Y."/>
            <person name="Fu T."/>
            <person name="Tang G.D."/>
            <person name="Zhang D."/>
            <person name="Sun W.H."/>
            <person name="Liu D.K."/>
            <person name="Li Y."/>
            <person name="Chen G.Z."/>
            <person name="Liu X.D."/>
            <person name="Liao X.Y."/>
            <person name="Jiang Y.T."/>
            <person name="Yu X."/>
            <person name="Hao Y."/>
            <person name="Huang J."/>
            <person name="Zhao X.W."/>
            <person name="Ke S."/>
            <person name="Chen Y.Y."/>
            <person name="Wu W.L."/>
            <person name="Hsu J.L."/>
            <person name="Lin Y.F."/>
            <person name="Huang M.D."/>
            <person name="Li C.Y."/>
            <person name="Huang L."/>
            <person name="Wang Z.W."/>
            <person name="Zhao X."/>
            <person name="Zhong W.Y."/>
            <person name="Peng D.H."/>
            <person name="Ahmad S."/>
            <person name="Lan S."/>
            <person name="Zhang J.S."/>
            <person name="Tsai W.C."/>
            <person name="Van de Peer Y."/>
            <person name="Liu Z.J."/>
        </authorList>
    </citation>
    <scope>NUCLEOTIDE SEQUENCE</scope>
    <source>
        <strain evidence="11">CP</strain>
    </source>
</reference>
<gene>
    <name evidence="11" type="ORF">QJS10_CPB22g00126</name>
</gene>